<dbReference type="PANTHER" id="PTHR45566:SF2">
    <property type="entry name" value="NARL SUBFAMILY"/>
    <property type="match status" value="1"/>
</dbReference>
<dbReference type="Pfam" id="PF00196">
    <property type="entry name" value="GerE"/>
    <property type="match status" value="1"/>
</dbReference>
<feature type="domain" description="Response regulatory" evidence="5">
    <location>
        <begin position="28"/>
        <end position="144"/>
    </location>
</feature>
<dbReference type="CDD" id="cd06170">
    <property type="entry name" value="LuxR_C_like"/>
    <property type="match status" value="1"/>
</dbReference>
<evidence type="ECO:0000259" key="5">
    <source>
        <dbReference type="PROSITE" id="PS50110"/>
    </source>
</evidence>
<dbReference type="PRINTS" id="PR00038">
    <property type="entry name" value="HTHLUXR"/>
</dbReference>
<dbReference type="Proteomes" id="UP000006735">
    <property type="component" value="Chromosome"/>
</dbReference>
<evidence type="ECO:0000313" key="6">
    <source>
        <dbReference type="EMBL" id="AAW76331.1"/>
    </source>
</evidence>
<dbReference type="PROSITE" id="PS50110">
    <property type="entry name" value="RESPONSE_REGULATORY"/>
    <property type="match status" value="1"/>
</dbReference>
<evidence type="ECO:0000256" key="1">
    <source>
        <dbReference type="ARBA" id="ARBA00022553"/>
    </source>
</evidence>
<keyword evidence="1 3" id="KW-0597">Phosphoprotein</keyword>
<dbReference type="GO" id="GO:0003677">
    <property type="term" value="F:DNA binding"/>
    <property type="evidence" value="ECO:0007669"/>
    <property type="project" value="UniProtKB-KW"/>
</dbReference>
<dbReference type="CDD" id="cd17535">
    <property type="entry name" value="REC_NarL-like"/>
    <property type="match status" value="1"/>
</dbReference>
<name>Q5GY90_XANOR</name>
<proteinExistence type="predicted"/>
<dbReference type="SUPFAM" id="SSF46894">
    <property type="entry name" value="C-terminal effector domain of the bipartite response regulators"/>
    <property type="match status" value="1"/>
</dbReference>
<evidence type="ECO:0000313" key="7">
    <source>
        <dbReference type="Proteomes" id="UP000006735"/>
    </source>
</evidence>
<evidence type="ECO:0000259" key="4">
    <source>
        <dbReference type="PROSITE" id="PS50043"/>
    </source>
</evidence>
<dbReference type="GO" id="GO:0006355">
    <property type="term" value="P:regulation of DNA-templated transcription"/>
    <property type="evidence" value="ECO:0007669"/>
    <property type="project" value="InterPro"/>
</dbReference>
<dbReference type="EMBL" id="AE013598">
    <property type="protein sequence ID" value="AAW76331.1"/>
    <property type="molecule type" value="Genomic_DNA"/>
</dbReference>
<feature type="domain" description="HTH luxR-type" evidence="4">
    <location>
        <begin position="166"/>
        <end position="231"/>
    </location>
</feature>
<feature type="modified residue" description="4-aspartylphosphate" evidence="3">
    <location>
        <position position="79"/>
    </location>
</feature>
<dbReference type="SMART" id="SM00421">
    <property type="entry name" value="HTH_LUXR"/>
    <property type="match status" value="1"/>
</dbReference>
<dbReference type="GO" id="GO:0000160">
    <property type="term" value="P:phosphorelay signal transduction system"/>
    <property type="evidence" value="ECO:0007669"/>
    <property type="project" value="InterPro"/>
</dbReference>
<evidence type="ECO:0000256" key="2">
    <source>
        <dbReference type="ARBA" id="ARBA00023125"/>
    </source>
</evidence>
<gene>
    <name evidence="6" type="primary">gacA</name>
    <name evidence="6" type="ordered locus">XOO3077</name>
</gene>
<organism evidence="6 7">
    <name type="scientific">Xanthomonas oryzae pv. oryzae (strain KACC10331 / KXO85)</name>
    <dbReference type="NCBI Taxonomy" id="291331"/>
    <lineage>
        <taxon>Bacteria</taxon>
        <taxon>Pseudomonadati</taxon>
        <taxon>Pseudomonadota</taxon>
        <taxon>Gammaproteobacteria</taxon>
        <taxon>Lysobacterales</taxon>
        <taxon>Lysobacteraceae</taxon>
        <taxon>Xanthomonas</taxon>
    </lineage>
</organism>
<keyword evidence="7" id="KW-1185">Reference proteome</keyword>
<sequence>MHRACPELFTEIGCTSQQLARKTRMTIRVFLIDDHALVRTGMKMILSKEVDVCVVGEAESGEAALPQIRQLKPDIVLCDLHLPGVSGLEITERIVKGDYGTRVIIVSVLEDGPLPKRLLEAGASGYVGKGGDAHELLRAVREVALGRRYLGNTIAQNLALSNLEGGGSPFDALSPRELEVALLLTQGLRQEDIAKRLNLSAKTINTHKARLFEKVGIQDNIALARLANQYGLTDPSRVL</sequence>
<evidence type="ECO:0000256" key="3">
    <source>
        <dbReference type="PROSITE-ProRule" id="PRU00169"/>
    </source>
</evidence>
<dbReference type="Pfam" id="PF00072">
    <property type="entry name" value="Response_reg"/>
    <property type="match status" value="1"/>
</dbReference>
<dbReference type="STRING" id="291331.XOO3077"/>
<dbReference type="KEGG" id="xoo:XOO3077"/>
<dbReference type="PANTHER" id="PTHR45566">
    <property type="entry name" value="HTH-TYPE TRANSCRIPTIONAL REGULATOR YHJB-RELATED"/>
    <property type="match status" value="1"/>
</dbReference>
<dbReference type="InterPro" id="IPR058245">
    <property type="entry name" value="NreC/VraR/RcsB-like_REC"/>
</dbReference>
<dbReference type="PROSITE" id="PS50043">
    <property type="entry name" value="HTH_LUXR_2"/>
    <property type="match status" value="1"/>
</dbReference>
<dbReference type="Gene3D" id="3.40.50.2300">
    <property type="match status" value="1"/>
</dbReference>
<dbReference type="SUPFAM" id="SSF52172">
    <property type="entry name" value="CheY-like"/>
    <property type="match status" value="1"/>
</dbReference>
<dbReference type="InterPro" id="IPR051015">
    <property type="entry name" value="EvgA-like"/>
</dbReference>
<protein>
    <submittedName>
        <fullName evidence="6">Transcriptional regulator luxR/uhpA family</fullName>
    </submittedName>
</protein>
<dbReference type="InterPro" id="IPR000792">
    <property type="entry name" value="Tscrpt_reg_LuxR_C"/>
</dbReference>
<dbReference type="InterPro" id="IPR011006">
    <property type="entry name" value="CheY-like_superfamily"/>
</dbReference>
<keyword evidence="2" id="KW-0238">DNA-binding</keyword>
<dbReference type="SMART" id="SM00448">
    <property type="entry name" value="REC"/>
    <property type="match status" value="1"/>
</dbReference>
<reference evidence="6 7" key="1">
    <citation type="journal article" date="2005" name="Nucleic Acids Res.">
        <title>The genome sequence of Xanthomonas oryzae pathovar oryzae KACC10331, the bacterial blight pathogen of rice.</title>
        <authorList>
            <person name="Lee B.M."/>
            <person name="Park Y.J."/>
            <person name="Park D.S."/>
            <person name="Kang H.W."/>
            <person name="Kim J.G."/>
            <person name="Song E.S."/>
            <person name="Park I.C."/>
            <person name="Yoon U.H."/>
            <person name="Hahn J.H."/>
            <person name="Koo B.S."/>
            <person name="Lee G.B."/>
            <person name="Kim H."/>
            <person name="Park H.S."/>
            <person name="Yoon K.O."/>
            <person name="Kim J.H."/>
            <person name="Jung C.H."/>
            <person name="Koh N.H."/>
            <person name="Seo J.S."/>
            <person name="Go S.J."/>
        </authorList>
    </citation>
    <scope>NUCLEOTIDE SEQUENCE [LARGE SCALE GENOMIC DNA]</scope>
    <source>
        <strain evidence="7">KACC10331 / KXO85</strain>
    </source>
</reference>
<dbReference type="InterPro" id="IPR001789">
    <property type="entry name" value="Sig_transdc_resp-reg_receiver"/>
</dbReference>
<dbReference type="AlphaFoldDB" id="Q5GY90"/>
<dbReference type="InterPro" id="IPR016032">
    <property type="entry name" value="Sig_transdc_resp-reg_C-effctor"/>
</dbReference>
<dbReference type="HOGENOM" id="CLU_000445_90_1_6"/>
<accession>Q5GY90</accession>